<evidence type="ECO:0000313" key="5">
    <source>
        <dbReference type="EMBL" id="MDT0684713.1"/>
    </source>
</evidence>
<dbReference type="PROSITE" id="PS51737">
    <property type="entry name" value="RECOMBINASE_DNA_BIND"/>
    <property type="match status" value="1"/>
</dbReference>
<dbReference type="Pfam" id="PF00239">
    <property type="entry name" value="Resolvase"/>
    <property type="match status" value="1"/>
</dbReference>
<feature type="coiled-coil region" evidence="1">
    <location>
        <begin position="376"/>
        <end position="423"/>
    </location>
</feature>
<dbReference type="Pfam" id="PF13408">
    <property type="entry name" value="Zn_ribbon_recom"/>
    <property type="match status" value="1"/>
</dbReference>
<dbReference type="SMART" id="SM00857">
    <property type="entry name" value="Resolvase"/>
    <property type="match status" value="1"/>
</dbReference>
<evidence type="ECO:0000259" key="4">
    <source>
        <dbReference type="PROSITE" id="PS51737"/>
    </source>
</evidence>
<reference evidence="5 6" key="1">
    <citation type="submission" date="2023-09" db="EMBL/GenBank/DDBJ databases">
        <authorList>
            <person name="Rey-Velasco X."/>
        </authorList>
    </citation>
    <scope>NUCLEOTIDE SEQUENCE [LARGE SCALE GENOMIC DNA]</scope>
    <source>
        <strain evidence="5 6">F158</strain>
    </source>
</reference>
<keyword evidence="1" id="KW-0175">Coiled coil</keyword>
<feature type="region of interest" description="Disordered" evidence="2">
    <location>
        <begin position="506"/>
        <end position="529"/>
    </location>
</feature>
<feature type="domain" description="Recombinase" evidence="4">
    <location>
        <begin position="132"/>
        <end position="278"/>
    </location>
</feature>
<dbReference type="CDD" id="cd00338">
    <property type="entry name" value="Ser_Recombinase"/>
    <property type="match status" value="1"/>
</dbReference>
<dbReference type="InterPro" id="IPR036162">
    <property type="entry name" value="Resolvase-like_N_sf"/>
</dbReference>
<sequence>MEDQIRACRALATRQGYDVGEIYTDRATSGASLMRQGIQSLLHDARQTQAFDVVLAHALDRLSRSQSDIASIYQQLQFARIPIETVTEGTIEEMHIGLKGTMNALFLKDLAKKTREGLRGRALAGKSAGGLTYGYRAIRALDAEGERIRGDREIHPEEAAVVVRILEAYAAGRSPKKIAERLNAEGVPGPRGGTWGASTIHGNLQRGTGILNNELYIGKQVRNRLSFAKDPMPGKRVSRMNPEGEWEVTEIPELRMVDDDLWQAVRSRQGTLVCAGTSVPVRDRRRPKFLFSGLMRCACCGGGFAKVSQDAFGCSQARNKGRAVCTNMTTIKRVDLERRVLKALEHHLMDPGLVEEFCREYAAERNRLQAASLAGRSALEQQLARARADHGKLEDAIVAGVPAEQVKDRVIALDARRRNLEAELAETTAPSPLRYHPAMAVTYRERVGALIRGLGDDNGLEAAKDALRGLVERIVLTPETDGGPSIDLHGALAALLQLATGGEALSRAEKATTPHGNARQVTDNDDEIV</sequence>
<protein>
    <submittedName>
        <fullName evidence="5">Recombinase family protein</fullName>
    </submittedName>
</protein>
<evidence type="ECO:0000256" key="2">
    <source>
        <dbReference type="SAM" id="MobiDB-lite"/>
    </source>
</evidence>
<dbReference type="Pfam" id="PF07508">
    <property type="entry name" value="Recombinase"/>
    <property type="match status" value="1"/>
</dbReference>
<dbReference type="PANTHER" id="PTHR30461">
    <property type="entry name" value="DNA-INVERTASE FROM LAMBDOID PROPHAGE"/>
    <property type="match status" value="1"/>
</dbReference>
<dbReference type="InterPro" id="IPR038109">
    <property type="entry name" value="DNA_bind_recomb_sf"/>
</dbReference>
<evidence type="ECO:0000259" key="3">
    <source>
        <dbReference type="PROSITE" id="PS51736"/>
    </source>
</evidence>
<evidence type="ECO:0000256" key="1">
    <source>
        <dbReference type="SAM" id="Coils"/>
    </source>
</evidence>
<dbReference type="RefSeq" id="WP_311694466.1">
    <property type="nucleotide sequence ID" value="NZ_JAVRHL010000012.1"/>
</dbReference>
<feature type="domain" description="Resolvase/invertase-type recombinase catalytic" evidence="3">
    <location>
        <begin position="1"/>
        <end position="128"/>
    </location>
</feature>
<dbReference type="Gene3D" id="3.90.1750.20">
    <property type="entry name" value="Putative Large Serine Recombinase, Chain B, Domain 2"/>
    <property type="match status" value="1"/>
</dbReference>
<dbReference type="SUPFAM" id="SSF53041">
    <property type="entry name" value="Resolvase-like"/>
    <property type="match status" value="1"/>
</dbReference>
<dbReference type="Proteomes" id="UP001265259">
    <property type="component" value="Unassembled WGS sequence"/>
</dbReference>
<evidence type="ECO:0000313" key="6">
    <source>
        <dbReference type="Proteomes" id="UP001265259"/>
    </source>
</evidence>
<organism evidence="5 6">
    <name type="scientific">Tropicimonas omnivorans</name>
    <dbReference type="NCBI Taxonomy" id="3075590"/>
    <lineage>
        <taxon>Bacteria</taxon>
        <taxon>Pseudomonadati</taxon>
        <taxon>Pseudomonadota</taxon>
        <taxon>Alphaproteobacteria</taxon>
        <taxon>Rhodobacterales</taxon>
        <taxon>Roseobacteraceae</taxon>
        <taxon>Tropicimonas</taxon>
    </lineage>
</organism>
<accession>A0ABU3DLV8</accession>
<dbReference type="InterPro" id="IPR025827">
    <property type="entry name" value="Zn_ribbon_recom_dom"/>
</dbReference>
<dbReference type="EMBL" id="JAVRHL010000012">
    <property type="protein sequence ID" value="MDT0684713.1"/>
    <property type="molecule type" value="Genomic_DNA"/>
</dbReference>
<name>A0ABU3DLV8_9RHOB</name>
<dbReference type="InterPro" id="IPR050639">
    <property type="entry name" value="SSR_resolvase"/>
</dbReference>
<keyword evidence="6" id="KW-1185">Reference proteome</keyword>
<feature type="non-terminal residue" evidence="5">
    <location>
        <position position="529"/>
    </location>
</feature>
<dbReference type="PROSITE" id="PS51736">
    <property type="entry name" value="RECOMBINASES_3"/>
    <property type="match status" value="1"/>
</dbReference>
<proteinExistence type="predicted"/>
<dbReference type="InterPro" id="IPR011109">
    <property type="entry name" value="DNA_bind_recombinase_dom"/>
</dbReference>
<dbReference type="PANTHER" id="PTHR30461:SF23">
    <property type="entry name" value="DNA RECOMBINASE-RELATED"/>
    <property type="match status" value="1"/>
</dbReference>
<comment type="caution">
    <text evidence="5">The sequence shown here is derived from an EMBL/GenBank/DDBJ whole genome shotgun (WGS) entry which is preliminary data.</text>
</comment>
<gene>
    <name evidence="5" type="ORF">RM543_18830</name>
</gene>
<dbReference type="Gene3D" id="3.40.50.1390">
    <property type="entry name" value="Resolvase, N-terminal catalytic domain"/>
    <property type="match status" value="1"/>
</dbReference>
<dbReference type="InterPro" id="IPR006119">
    <property type="entry name" value="Resolv_N"/>
</dbReference>